<evidence type="ECO:0000259" key="15">
    <source>
        <dbReference type="Pfam" id="PF02563"/>
    </source>
</evidence>
<protein>
    <recommendedName>
        <fullName evidence="20">Polysaccharide biosynthesis protein</fullName>
    </recommendedName>
</protein>
<dbReference type="PANTHER" id="PTHR33619:SF3">
    <property type="entry name" value="POLYSACCHARIDE EXPORT PROTEIN GFCE-RELATED"/>
    <property type="match status" value="1"/>
</dbReference>
<keyword evidence="13" id="KW-0998">Cell outer membrane</keyword>
<dbReference type="GO" id="GO:0015288">
    <property type="term" value="F:porin activity"/>
    <property type="evidence" value="ECO:0007669"/>
    <property type="project" value="UniProtKB-KW"/>
</dbReference>
<dbReference type="GO" id="GO:0015159">
    <property type="term" value="F:polysaccharide transmembrane transporter activity"/>
    <property type="evidence" value="ECO:0007669"/>
    <property type="project" value="InterPro"/>
</dbReference>
<evidence type="ECO:0000256" key="3">
    <source>
        <dbReference type="ARBA" id="ARBA00022448"/>
    </source>
</evidence>
<dbReference type="EMBL" id="NVSR01000062">
    <property type="protein sequence ID" value="PCI27370.1"/>
    <property type="molecule type" value="Genomic_DNA"/>
</dbReference>
<proteinExistence type="inferred from homology"/>
<evidence type="ECO:0000256" key="8">
    <source>
        <dbReference type="ARBA" id="ARBA00023047"/>
    </source>
</evidence>
<keyword evidence="10" id="KW-0626">Porin</keyword>
<evidence type="ECO:0000256" key="7">
    <source>
        <dbReference type="ARBA" id="ARBA00022729"/>
    </source>
</evidence>
<keyword evidence="14" id="KW-0449">Lipoprotein</keyword>
<name>A0A2A4T144_9DELT</name>
<evidence type="ECO:0000256" key="12">
    <source>
        <dbReference type="ARBA" id="ARBA00023139"/>
    </source>
</evidence>
<feature type="domain" description="Soluble ligand binding" evidence="16">
    <location>
        <begin position="396"/>
        <end position="440"/>
    </location>
</feature>
<dbReference type="Proteomes" id="UP000218113">
    <property type="component" value="Unassembled WGS sequence"/>
</dbReference>
<dbReference type="AlphaFoldDB" id="A0A2A4T144"/>
<evidence type="ECO:0000313" key="18">
    <source>
        <dbReference type="EMBL" id="PCI27370.1"/>
    </source>
</evidence>
<dbReference type="InterPro" id="IPR054765">
    <property type="entry name" value="SLBB_dom"/>
</dbReference>
<keyword evidence="11" id="KW-0472">Membrane</keyword>
<evidence type="ECO:0000259" key="16">
    <source>
        <dbReference type="Pfam" id="PF10531"/>
    </source>
</evidence>
<feature type="domain" description="SLBB" evidence="17">
    <location>
        <begin position="764"/>
        <end position="843"/>
    </location>
</feature>
<feature type="domain" description="Soluble ligand binding" evidence="16">
    <location>
        <begin position="856"/>
        <end position="892"/>
    </location>
</feature>
<evidence type="ECO:0000256" key="1">
    <source>
        <dbReference type="ARBA" id="ARBA00004571"/>
    </source>
</evidence>
<evidence type="ECO:0000256" key="2">
    <source>
        <dbReference type="ARBA" id="ARBA00009450"/>
    </source>
</evidence>
<evidence type="ECO:0000256" key="4">
    <source>
        <dbReference type="ARBA" id="ARBA00022452"/>
    </source>
</evidence>
<evidence type="ECO:0000313" key="19">
    <source>
        <dbReference type="Proteomes" id="UP000218113"/>
    </source>
</evidence>
<dbReference type="GO" id="GO:0009279">
    <property type="term" value="C:cell outer membrane"/>
    <property type="evidence" value="ECO:0007669"/>
    <property type="project" value="UniProtKB-SubCell"/>
</dbReference>
<dbReference type="Pfam" id="PF22461">
    <property type="entry name" value="SLBB_2"/>
    <property type="match status" value="2"/>
</dbReference>
<comment type="subcellular location">
    <subcellularLocation>
        <location evidence="1">Cell outer membrane</location>
        <topology evidence="1">Multi-pass membrane protein</topology>
    </subcellularLocation>
</comment>
<dbReference type="Pfam" id="PF10531">
    <property type="entry name" value="SLBB"/>
    <property type="match status" value="6"/>
</dbReference>
<keyword evidence="5" id="KW-0762">Sugar transport</keyword>
<accession>A0A2A4T144</accession>
<feature type="domain" description="Soluble ligand binding" evidence="16">
    <location>
        <begin position="671"/>
        <end position="714"/>
    </location>
</feature>
<dbReference type="GO" id="GO:0046930">
    <property type="term" value="C:pore complex"/>
    <property type="evidence" value="ECO:0007669"/>
    <property type="project" value="UniProtKB-KW"/>
</dbReference>
<evidence type="ECO:0000256" key="5">
    <source>
        <dbReference type="ARBA" id="ARBA00022597"/>
    </source>
</evidence>
<dbReference type="InterPro" id="IPR019554">
    <property type="entry name" value="Soluble_ligand-bd"/>
</dbReference>
<dbReference type="Gene3D" id="3.30.1950.10">
    <property type="entry name" value="wza like domain"/>
    <property type="match status" value="1"/>
</dbReference>
<keyword evidence="8" id="KW-0625">Polysaccharide transport</keyword>
<evidence type="ECO:0000256" key="11">
    <source>
        <dbReference type="ARBA" id="ARBA00023136"/>
    </source>
</evidence>
<feature type="domain" description="Soluble ligand binding" evidence="16">
    <location>
        <begin position="577"/>
        <end position="620"/>
    </location>
</feature>
<evidence type="ECO:0000256" key="6">
    <source>
        <dbReference type="ARBA" id="ARBA00022692"/>
    </source>
</evidence>
<reference evidence="19" key="1">
    <citation type="submission" date="2017-08" db="EMBL/GenBank/DDBJ databases">
        <title>A dynamic microbial community with high functional redundancy inhabits the cold, oxic subseafloor aquifer.</title>
        <authorList>
            <person name="Tully B.J."/>
            <person name="Wheat C.G."/>
            <person name="Glazer B.T."/>
            <person name="Huber J.A."/>
        </authorList>
    </citation>
    <scope>NUCLEOTIDE SEQUENCE [LARGE SCALE GENOMIC DNA]</scope>
</reference>
<evidence type="ECO:0000256" key="13">
    <source>
        <dbReference type="ARBA" id="ARBA00023237"/>
    </source>
</evidence>
<keyword evidence="12" id="KW-0564">Palmitate</keyword>
<dbReference type="Pfam" id="PF02563">
    <property type="entry name" value="Poly_export"/>
    <property type="match status" value="1"/>
</dbReference>
<feature type="domain" description="Polysaccharide export protein N-terminal" evidence="15">
    <location>
        <begin position="231"/>
        <end position="306"/>
    </location>
</feature>
<keyword evidence="4" id="KW-1134">Transmembrane beta strand</keyword>
<dbReference type="InterPro" id="IPR003715">
    <property type="entry name" value="Poly_export_N"/>
</dbReference>
<dbReference type="GO" id="GO:0006811">
    <property type="term" value="P:monoatomic ion transport"/>
    <property type="evidence" value="ECO:0007669"/>
    <property type="project" value="UniProtKB-KW"/>
</dbReference>
<comment type="similarity">
    <text evidence="2">Belongs to the BexD/CtrA/VexA family.</text>
</comment>
<evidence type="ECO:0000256" key="14">
    <source>
        <dbReference type="ARBA" id="ARBA00023288"/>
    </source>
</evidence>
<keyword evidence="6" id="KW-0812">Transmembrane</keyword>
<keyword evidence="9" id="KW-0406">Ion transport</keyword>
<sequence length="1153" mass="129940">MWNMILQSFVVQFFSARFLKNNLLFTLCLIVFANTEIEVKAREVNASSYPLGAVKLNRSSMSQEQLRKINELASKLKKTPKLIAKSVDKNTLESLMKSFQGVEQERKESSVKMEPDEIKKEGPYEKVKDLREDELKVEAEEHKVEAEGVEDVEGKVEAENLEKLEELNDEKTSTRLKLFGYNYFAPARKRLLELERKIINNEELHINTGGLVNGFIGPMEMISSSVFSTIPQTYQLAPGDLLKIAYWGITTAYIELELEIDGQGFIKIPSLGKIVVKGVTLSQFQENLTKILKRKLGRSLQLTVSLSKLRSMQVFIAGEAFRQGTYMLNSSTTLFNALYAAGGITNNGSLRDIRLLRDQAIIRVDFYDYLLKGSHYSDLPLQEGDTIFIPLVKKTVSISGEVFRPAIYELKVGEKLKDLFAMAGGIKSTGIYENVQLSTLKENQERILLDLDLTKDEKLFDTELFHEDTVTVQALFAGIIQTVVLKGAVERPGTYGFKEGMRLSDLFSSVNKPFPDVYLERAEIIRKIVDAEGTQLLPLNLGKALAGDEEHDLELVKQDQVMIYRKSEIEFTPLKTIHIVGLVQRPGAYQRSENMNVMDLLMQAGGVLPHSYLQRADLLRYDFQQDITRIIPVRLDLVLEGDSEANLQLQDKDLLRVYSKKEIRFTPKHQVSIVGAVQRPRTYLRSENMTIKDLLVQSGGLLPNSYLQRADLLRYDFLREMTTLIPVDLKRLLKGDTAENYLLKDRDLLRIYSSSEVKFTKPHKVSIFGAVQRPMEYIRSDGMRLKTLIFKAGGPLPGFYKIIEVVRAGVGEELGIFQIDLEQLQAGDESQNILLQDEDIVMVKSKGAFITKPLLVTIEGEVRYPGVYALRSREERITDVLKRAGGLTIWAYPKGTIFKRRQEWTSSDEIIKDLKLVNTSFDLSNILEYQRLRARNEYLLLLAQKKDAVGQVKLAPIITSDASKEDLAKSSMAPGIVESAGKSIESAFEAFQDQPAVTSKARLLGQQELQPSERIIINMKSLLTTPGERADLVLLDGDSIRVPRAPSTISVIGAVIRPTLISVQRNEEMDQYIKLAGGFTSDANIEKTLIFRVDGSLIPVEELEQIEVGDVIYVPTKPQSEEIITTTDKILETIKFTLITIVSYMALLAVIGL</sequence>
<evidence type="ECO:0000259" key="17">
    <source>
        <dbReference type="Pfam" id="PF22461"/>
    </source>
</evidence>
<organism evidence="18 19">
    <name type="scientific">SAR324 cluster bacterium</name>
    <dbReference type="NCBI Taxonomy" id="2024889"/>
    <lineage>
        <taxon>Bacteria</taxon>
        <taxon>Deltaproteobacteria</taxon>
        <taxon>SAR324 cluster</taxon>
    </lineage>
</organism>
<feature type="domain" description="SLBB" evidence="17">
    <location>
        <begin position="313"/>
        <end position="389"/>
    </location>
</feature>
<feature type="domain" description="Soluble ligand binding" evidence="16">
    <location>
        <begin position="485"/>
        <end position="507"/>
    </location>
</feature>
<dbReference type="Gene3D" id="3.10.560.10">
    <property type="entry name" value="Outer membrane lipoprotein wza domain like"/>
    <property type="match status" value="8"/>
</dbReference>
<dbReference type="InterPro" id="IPR049712">
    <property type="entry name" value="Poly_export"/>
</dbReference>
<dbReference type="PANTHER" id="PTHR33619">
    <property type="entry name" value="POLYSACCHARIDE EXPORT PROTEIN GFCE-RELATED"/>
    <property type="match status" value="1"/>
</dbReference>
<evidence type="ECO:0008006" key="20">
    <source>
        <dbReference type="Google" id="ProtNLM"/>
    </source>
</evidence>
<keyword evidence="7" id="KW-0732">Signal</keyword>
<comment type="caution">
    <text evidence="18">The sequence shown here is derived from an EMBL/GenBank/DDBJ whole genome shotgun (WGS) entry which is preliminary data.</text>
</comment>
<evidence type="ECO:0000256" key="9">
    <source>
        <dbReference type="ARBA" id="ARBA00023065"/>
    </source>
</evidence>
<evidence type="ECO:0000256" key="10">
    <source>
        <dbReference type="ARBA" id="ARBA00023114"/>
    </source>
</evidence>
<gene>
    <name evidence="18" type="ORF">COB67_08625</name>
</gene>
<feature type="domain" description="Soluble ligand binding" evidence="16">
    <location>
        <begin position="1049"/>
        <end position="1100"/>
    </location>
</feature>
<keyword evidence="3" id="KW-0813">Transport</keyword>